<dbReference type="AlphaFoldDB" id="A0A2I1R5M1"/>
<accession>A0A2I1R5M1</accession>
<reference evidence="1 2" key="1">
    <citation type="submission" date="2017-12" db="EMBL/GenBank/DDBJ databases">
        <title>Phylogenetic diversity of female urinary microbiome.</title>
        <authorList>
            <person name="Thomas-White K."/>
            <person name="Wolfe A.J."/>
        </authorList>
    </citation>
    <scope>NUCLEOTIDE SEQUENCE [LARGE SCALE GENOMIC DNA]</scope>
    <source>
        <strain evidence="1 2">UMB0777</strain>
    </source>
</reference>
<dbReference type="RefSeq" id="WP_101820962.1">
    <property type="nucleotide sequence ID" value="NZ_PKJC01000013.1"/>
</dbReference>
<proteinExistence type="predicted"/>
<protein>
    <submittedName>
        <fullName evidence="1">Cupin</fullName>
    </submittedName>
</protein>
<comment type="caution">
    <text evidence="1">The sequence shown here is derived from an EMBL/GenBank/DDBJ whole genome shotgun (WGS) entry which is preliminary data.</text>
</comment>
<organism evidence="1 2">
    <name type="scientific">Gordonia terrae</name>
    <dbReference type="NCBI Taxonomy" id="2055"/>
    <lineage>
        <taxon>Bacteria</taxon>
        <taxon>Bacillati</taxon>
        <taxon>Actinomycetota</taxon>
        <taxon>Actinomycetes</taxon>
        <taxon>Mycobacteriales</taxon>
        <taxon>Gordoniaceae</taxon>
        <taxon>Gordonia</taxon>
    </lineage>
</organism>
<dbReference type="STRING" id="2055.BCM27_03230"/>
<name>A0A2I1R5M1_9ACTN</name>
<gene>
    <name evidence="1" type="ORF">CYJ73_16170</name>
</gene>
<evidence type="ECO:0000313" key="1">
    <source>
        <dbReference type="EMBL" id="PKZ64422.1"/>
    </source>
</evidence>
<dbReference type="InterPro" id="IPR014710">
    <property type="entry name" value="RmlC-like_jellyroll"/>
</dbReference>
<dbReference type="Proteomes" id="UP000234662">
    <property type="component" value="Unassembled WGS sequence"/>
</dbReference>
<sequence length="115" mass="12267">MGHVVVHASSVPAGHGPHPAASPFDRRISEALDVTAFEISQVELPPGAETVDHDHIDDRNDDVYAVIAGSGWVVVDDEPTPIAPGQFISVDLQTRRRLRAGPDGLTVIAVCAEQR</sequence>
<dbReference type="EMBL" id="PKJC01000013">
    <property type="protein sequence ID" value="PKZ64422.1"/>
    <property type="molecule type" value="Genomic_DNA"/>
</dbReference>
<dbReference type="InterPro" id="IPR011051">
    <property type="entry name" value="RmlC_Cupin_sf"/>
</dbReference>
<evidence type="ECO:0000313" key="2">
    <source>
        <dbReference type="Proteomes" id="UP000234662"/>
    </source>
</evidence>
<dbReference type="SUPFAM" id="SSF51182">
    <property type="entry name" value="RmlC-like cupins"/>
    <property type="match status" value="1"/>
</dbReference>
<dbReference type="Gene3D" id="2.60.120.10">
    <property type="entry name" value="Jelly Rolls"/>
    <property type="match status" value="1"/>
</dbReference>